<dbReference type="Gene3D" id="2.20.140.10">
    <property type="entry name" value="WGR domain"/>
    <property type="match status" value="1"/>
</dbReference>
<dbReference type="GO" id="GO:0035861">
    <property type="term" value="C:site of double-strand break"/>
    <property type="evidence" value="ECO:0007669"/>
    <property type="project" value="TreeGrafter"/>
</dbReference>
<evidence type="ECO:0000313" key="10">
    <source>
        <dbReference type="Ensembl" id="ENSLLEP00000030917.1"/>
    </source>
</evidence>
<dbReference type="SMART" id="SM00773">
    <property type="entry name" value="WGR"/>
    <property type="match status" value="1"/>
</dbReference>
<reference evidence="10" key="2">
    <citation type="submission" date="2025-09" db="UniProtKB">
        <authorList>
            <consortium name="Ensembl"/>
        </authorList>
    </citation>
    <scope>IDENTIFICATION</scope>
</reference>
<comment type="similarity">
    <text evidence="7">Belongs to the ARTD/PARP family.</text>
</comment>
<dbReference type="Pfam" id="PF05406">
    <property type="entry name" value="WGR"/>
    <property type="match status" value="1"/>
</dbReference>
<comment type="subcellular location">
    <subcellularLocation>
        <location evidence="1">Nucleus</location>
    </subcellularLocation>
</comment>
<dbReference type="PANTHER" id="PTHR10459">
    <property type="entry name" value="DNA LIGASE"/>
    <property type="match status" value="1"/>
</dbReference>
<organism evidence="10 11">
    <name type="scientific">Leptobrachium leishanense</name>
    <name type="common">Leishan spiny toad</name>
    <dbReference type="NCBI Taxonomy" id="445787"/>
    <lineage>
        <taxon>Eukaryota</taxon>
        <taxon>Metazoa</taxon>
        <taxon>Chordata</taxon>
        <taxon>Craniata</taxon>
        <taxon>Vertebrata</taxon>
        <taxon>Euteleostomi</taxon>
        <taxon>Amphibia</taxon>
        <taxon>Batrachia</taxon>
        <taxon>Anura</taxon>
        <taxon>Pelobatoidea</taxon>
        <taxon>Megophryidae</taxon>
        <taxon>Leptobrachium</taxon>
    </lineage>
</organism>
<dbReference type="GO" id="GO:0003950">
    <property type="term" value="F:NAD+ poly-ADP-ribosyltransferase activity"/>
    <property type="evidence" value="ECO:0007669"/>
    <property type="project" value="TreeGrafter"/>
</dbReference>
<feature type="compositionally biased region" description="Polar residues" evidence="8">
    <location>
        <begin position="1"/>
        <end position="10"/>
    </location>
</feature>
<dbReference type="CDD" id="cd08002">
    <property type="entry name" value="WGR_PARP3_like"/>
    <property type="match status" value="1"/>
</dbReference>
<keyword evidence="4" id="KW-0548">Nucleotidyltransferase</keyword>
<dbReference type="InterPro" id="IPR008893">
    <property type="entry name" value="WGR_domain"/>
</dbReference>
<keyword evidence="6" id="KW-0539">Nucleus</keyword>
<dbReference type="GeneTree" id="ENSGT00940000158855"/>
<dbReference type="AlphaFoldDB" id="A0A8C5Q1K5"/>
<dbReference type="GO" id="GO:0070212">
    <property type="term" value="P:protein poly-ADP-ribosylation"/>
    <property type="evidence" value="ECO:0007669"/>
    <property type="project" value="TreeGrafter"/>
</dbReference>
<keyword evidence="11" id="KW-1185">Reference proteome</keyword>
<evidence type="ECO:0000256" key="2">
    <source>
        <dbReference type="ARBA" id="ARBA00022676"/>
    </source>
</evidence>
<evidence type="ECO:0000256" key="4">
    <source>
        <dbReference type="ARBA" id="ARBA00022695"/>
    </source>
</evidence>
<feature type="region of interest" description="Disordered" evidence="8">
    <location>
        <begin position="1"/>
        <end position="113"/>
    </location>
</feature>
<accession>A0A8C5Q1K5</accession>
<dbReference type="OrthoDB" id="2017365at2759"/>
<dbReference type="PANTHER" id="PTHR10459:SF66">
    <property type="entry name" value="PROTEIN MONO-ADP-RIBOSYLTRANSFERASE PARP3"/>
    <property type="match status" value="1"/>
</dbReference>
<dbReference type="GO" id="GO:0005730">
    <property type="term" value="C:nucleolus"/>
    <property type="evidence" value="ECO:0007669"/>
    <property type="project" value="TreeGrafter"/>
</dbReference>
<name>A0A8C5Q1K5_9ANUR</name>
<evidence type="ECO:0000256" key="7">
    <source>
        <dbReference type="ARBA" id="ARBA00024347"/>
    </source>
</evidence>
<keyword evidence="3" id="KW-0808">Transferase</keyword>
<dbReference type="GO" id="GO:0016779">
    <property type="term" value="F:nucleotidyltransferase activity"/>
    <property type="evidence" value="ECO:0007669"/>
    <property type="project" value="UniProtKB-KW"/>
</dbReference>
<dbReference type="GO" id="GO:1990404">
    <property type="term" value="F:NAD+-protein mono-ADP-ribosyltransferase activity"/>
    <property type="evidence" value="ECO:0007669"/>
    <property type="project" value="TreeGrafter"/>
</dbReference>
<dbReference type="InterPro" id="IPR050800">
    <property type="entry name" value="ARTD/PARP"/>
</dbReference>
<sequence length="241" mass="26581">MPPKTQSTGNGKEAEVKEEPIQAPKASSGTKGKAKVKNEVKEEPIQAPKASSGTKGKAKVKEEPIQAPKASSGTKGKAKVKNEIKEEPIQAPDHFESTKQALASGKKGKTKVDSACPLNKQGNCEDYDCMLNQTNIGHNNNKFYIIQLLSDSDNFYCWNRWGRVGEVGQSKLNSFNDPEPAIKDFEKKFRDKTKNAWSDREKFTPHPGKYTLIEVAHDDEEDGGAGEVAIKVSHWTHTQLT</sequence>
<evidence type="ECO:0000259" key="9">
    <source>
        <dbReference type="PROSITE" id="PS51977"/>
    </source>
</evidence>
<dbReference type="GO" id="GO:0006302">
    <property type="term" value="P:double-strand break repair"/>
    <property type="evidence" value="ECO:0007669"/>
    <property type="project" value="TreeGrafter"/>
</dbReference>
<feature type="domain" description="WGR" evidence="9">
    <location>
        <begin position="115"/>
        <end position="210"/>
    </location>
</feature>
<feature type="compositionally biased region" description="Basic and acidic residues" evidence="8">
    <location>
        <begin position="80"/>
        <end position="97"/>
    </location>
</feature>
<keyword evidence="2" id="KW-0328">Glycosyltransferase</keyword>
<dbReference type="Proteomes" id="UP000694569">
    <property type="component" value="Unplaced"/>
</dbReference>
<dbReference type="PROSITE" id="PS51977">
    <property type="entry name" value="WGR"/>
    <property type="match status" value="1"/>
</dbReference>
<evidence type="ECO:0000256" key="5">
    <source>
        <dbReference type="ARBA" id="ARBA00023027"/>
    </source>
</evidence>
<dbReference type="FunFam" id="2.20.140.10:FF:000001">
    <property type="entry name" value="Poly [ADP-ribose] polymerase"/>
    <property type="match status" value="1"/>
</dbReference>
<keyword evidence="5" id="KW-0520">NAD</keyword>
<evidence type="ECO:0000256" key="8">
    <source>
        <dbReference type="SAM" id="MobiDB-lite"/>
    </source>
</evidence>
<evidence type="ECO:0000256" key="6">
    <source>
        <dbReference type="ARBA" id="ARBA00023242"/>
    </source>
</evidence>
<dbReference type="SUPFAM" id="SSF142921">
    <property type="entry name" value="WGR domain-like"/>
    <property type="match status" value="1"/>
</dbReference>
<evidence type="ECO:0000256" key="3">
    <source>
        <dbReference type="ARBA" id="ARBA00022679"/>
    </source>
</evidence>
<protein>
    <recommendedName>
        <fullName evidence="9">WGR domain-containing protein</fullName>
    </recommendedName>
</protein>
<proteinExistence type="inferred from homology"/>
<evidence type="ECO:0000313" key="11">
    <source>
        <dbReference type="Proteomes" id="UP000694569"/>
    </source>
</evidence>
<evidence type="ECO:0000256" key="1">
    <source>
        <dbReference type="ARBA" id="ARBA00004123"/>
    </source>
</evidence>
<dbReference type="Ensembl" id="ENSLLET00000032106.1">
    <property type="protein sequence ID" value="ENSLLEP00000030917.1"/>
    <property type="gene ID" value="ENSLLEG00000019546.1"/>
</dbReference>
<reference evidence="10" key="1">
    <citation type="submission" date="2025-08" db="UniProtKB">
        <authorList>
            <consortium name="Ensembl"/>
        </authorList>
    </citation>
    <scope>IDENTIFICATION</scope>
</reference>
<dbReference type="InterPro" id="IPR036930">
    <property type="entry name" value="WGR_dom_sf"/>
</dbReference>